<dbReference type="EMBL" id="ABCS01000086">
    <property type="protein sequence ID" value="EDM75589.1"/>
    <property type="molecule type" value="Genomic_DNA"/>
</dbReference>
<dbReference type="EC" id="2.5.1.54" evidence="1"/>
<protein>
    <submittedName>
        <fullName evidence="1">3-deoxy-7-phosphoheptulonate synthase</fullName>
        <ecNumber evidence="1">2.5.1.54</ecNumber>
    </submittedName>
</protein>
<dbReference type="AlphaFoldDB" id="A6GES7"/>
<dbReference type="Proteomes" id="UP000005801">
    <property type="component" value="Unassembled WGS sequence"/>
</dbReference>
<reference evidence="1 2" key="1">
    <citation type="submission" date="2007-06" db="EMBL/GenBank/DDBJ databases">
        <authorList>
            <person name="Shimkets L."/>
            <person name="Ferriera S."/>
            <person name="Johnson J."/>
            <person name="Kravitz S."/>
            <person name="Beeson K."/>
            <person name="Sutton G."/>
            <person name="Rogers Y.-H."/>
            <person name="Friedman R."/>
            <person name="Frazier M."/>
            <person name="Venter J.C."/>
        </authorList>
    </citation>
    <scope>NUCLEOTIDE SEQUENCE [LARGE SCALE GENOMIC DNA]</scope>
    <source>
        <strain evidence="1 2">SIR-1</strain>
    </source>
</reference>
<sequence>MEQVELARRELAGKHHGAQTLAELERWLDEHRCRT</sequence>
<proteinExistence type="predicted"/>
<gene>
    <name evidence="1" type="ORF">PPSIR1_00060</name>
</gene>
<evidence type="ECO:0000313" key="2">
    <source>
        <dbReference type="Proteomes" id="UP000005801"/>
    </source>
</evidence>
<comment type="caution">
    <text evidence="1">The sequence shown here is derived from an EMBL/GenBank/DDBJ whole genome shotgun (WGS) entry which is preliminary data.</text>
</comment>
<feature type="non-terminal residue" evidence="1">
    <location>
        <position position="35"/>
    </location>
</feature>
<name>A6GES7_9BACT</name>
<keyword evidence="2" id="KW-1185">Reference proteome</keyword>
<organism evidence="1 2">
    <name type="scientific">Plesiocystis pacifica SIR-1</name>
    <dbReference type="NCBI Taxonomy" id="391625"/>
    <lineage>
        <taxon>Bacteria</taxon>
        <taxon>Pseudomonadati</taxon>
        <taxon>Myxococcota</taxon>
        <taxon>Polyangia</taxon>
        <taxon>Nannocystales</taxon>
        <taxon>Nannocystaceae</taxon>
        <taxon>Plesiocystis</taxon>
    </lineage>
</organism>
<dbReference type="GO" id="GO:0003849">
    <property type="term" value="F:3-deoxy-7-phosphoheptulonate synthase activity"/>
    <property type="evidence" value="ECO:0007669"/>
    <property type="project" value="UniProtKB-EC"/>
</dbReference>
<accession>A6GES7</accession>
<keyword evidence="1" id="KW-0808">Transferase</keyword>
<evidence type="ECO:0000313" key="1">
    <source>
        <dbReference type="EMBL" id="EDM75589.1"/>
    </source>
</evidence>